<name>A0A814BGR0_9BILA</name>
<evidence type="ECO:0000313" key="3">
    <source>
        <dbReference type="Proteomes" id="UP000663870"/>
    </source>
</evidence>
<reference evidence="2" key="1">
    <citation type="submission" date="2021-02" db="EMBL/GenBank/DDBJ databases">
        <authorList>
            <person name="Nowell W R."/>
        </authorList>
    </citation>
    <scope>NUCLEOTIDE SEQUENCE</scope>
</reference>
<proteinExistence type="predicted"/>
<keyword evidence="3" id="KW-1185">Reference proteome</keyword>
<evidence type="ECO:0000259" key="1">
    <source>
        <dbReference type="PROSITE" id="PS50181"/>
    </source>
</evidence>
<organism evidence="2 3">
    <name type="scientific">Rotaria sordida</name>
    <dbReference type="NCBI Taxonomy" id="392033"/>
    <lineage>
        <taxon>Eukaryota</taxon>
        <taxon>Metazoa</taxon>
        <taxon>Spiralia</taxon>
        <taxon>Gnathifera</taxon>
        <taxon>Rotifera</taxon>
        <taxon>Eurotatoria</taxon>
        <taxon>Bdelloidea</taxon>
        <taxon>Philodinida</taxon>
        <taxon>Philodinidae</taxon>
        <taxon>Rotaria</taxon>
    </lineage>
</organism>
<evidence type="ECO:0000313" key="2">
    <source>
        <dbReference type="EMBL" id="CAF0926424.1"/>
    </source>
</evidence>
<dbReference type="InterPro" id="IPR032675">
    <property type="entry name" value="LRR_dom_sf"/>
</dbReference>
<protein>
    <recommendedName>
        <fullName evidence="1">F-box domain-containing protein</fullName>
    </recommendedName>
</protein>
<dbReference type="Gene3D" id="3.80.10.10">
    <property type="entry name" value="Ribonuclease Inhibitor"/>
    <property type="match status" value="1"/>
</dbReference>
<sequence length="532" mass="63161">MKYSFIQLNNLPAEILLIILKNLHNVEVLDSLIGVNKRLNTIAYDSIFTNHLTLYFMDKRISSLPDPMLDRFCLQILPEIHHKIKWLNLESTSMERILLAINYPNLHGLGLYGIDVEKAISLFNDDIVFTRLNKRQISSLVIDISKDEKHISILKKDVNKIIFIQIFTMFNNLQYSTFGPSSMWHQQFSFDMPSPSVISSNLLELRIRVTYFTDLFYLLDGRFNQLHTFHVNIMSIERTSSTIHTGEKLPNLRCFSLYSDTDIYRYDELIVPLLHRMLNLEKLDLQLVVYRNKGFINGNDFKEDIINHMPRLNKFTFNIRLFNRCPDQINIPSNENIQYTFKDFKDNQIISCVDYFQEKQYSYCHIYSYPYRMNYYDNISNNFPGGLFKNVHTVSLFDERPFEYEFFLQIAQSFPFMKKLNVNNKKPQKNKLYRKSKNDNQNLSIIKYPHLTRLSLVQAHDDYVEQFLLHTEVFLPNTVHLIVLYEVMKKITENFTRHATRINCAKLASLDLIDRYKCIKPVKDYFPQINER</sequence>
<dbReference type="EMBL" id="CAJNOL010000198">
    <property type="protein sequence ID" value="CAF0926424.1"/>
    <property type="molecule type" value="Genomic_DNA"/>
</dbReference>
<feature type="domain" description="F-box" evidence="1">
    <location>
        <begin position="5"/>
        <end position="52"/>
    </location>
</feature>
<accession>A0A814BGR0</accession>
<gene>
    <name evidence="2" type="ORF">JXQ802_LOCUS10400</name>
</gene>
<dbReference type="InterPro" id="IPR001810">
    <property type="entry name" value="F-box_dom"/>
</dbReference>
<dbReference type="AlphaFoldDB" id="A0A814BGR0"/>
<comment type="caution">
    <text evidence="2">The sequence shown here is derived from an EMBL/GenBank/DDBJ whole genome shotgun (WGS) entry which is preliminary data.</text>
</comment>
<dbReference type="Proteomes" id="UP000663870">
    <property type="component" value="Unassembled WGS sequence"/>
</dbReference>
<dbReference type="PROSITE" id="PS50181">
    <property type="entry name" value="FBOX"/>
    <property type="match status" value="1"/>
</dbReference>